<keyword evidence="5" id="KW-0482">Metalloprotease</keyword>
<dbReference type="PROSITE" id="PS50249">
    <property type="entry name" value="MPN"/>
    <property type="match status" value="1"/>
</dbReference>
<proteinExistence type="inferred from homology"/>
<dbReference type="Proteomes" id="UP000016649">
    <property type="component" value="Unassembled WGS sequence"/>
</dbReference>
<dbReference type="NCBIfam" id="TIGR00608">
    <property type="entry name" value="radc"/>
    <property type="match status" value="1"/>
</dbReference>
<dbReference type="PANTHER" id="PTHR30471:SF3">
    <property type="entry name" value="UPF0758 PROTEIN YEES-RELATED"/>
    <property type="match status" value="1"/>
</dbReference>
<dbReference type="InterPro" id="IPR046778">
    <property type="entry name" value="UPF0758_N"/>
</dbReference>
<dbReference type="NCBIfam" id="NF000642">
    <property type="entry name" value="PRK00024.1"/>
    <property type="match status" value="1"/>
</dbReference>
<evidence type="ECO:0000313" key="9">
    <source>
        <dbReference type="Proteomes" id="UP000016649"/>
    </source>
</evidence>
<protein>
    <submittedName>
        <fullName evidence="8">DNA repair protein RadC</fullName>
    </submittedName>
</protein>
<gene>
    <name evidence="8" type="ORF">HMPREF9193_00995</name>
</gene>
<keyword evidence="1" id="KW-0645">Protease</keyword>
<dbReference type="Pfam" id="PF20582">
    <property type="entry name" value="UPF0758_N"/>
    <property type="match status" value="1"/>
</dbReference>
<evidence type="ECO:0000259" key="7">
    <source>
        <dbReference type="PROSITE" id="PS50249"/>
    </source>
</evidence>
<dbReference type="InterPro" id="IPR020891">
    <property type="entry name" value="UPF0758_CS"/>
</dbReference>
<organism evidence="8 9">
    <name type="scientific">Treponema lecithinolyticum ATCC 700332</name>
    <dbReference type="NCBI Taxonomy" id="1321815"/>
    <lineage>
        <taxon>Bacteria</taxon>
        <taxon>Pseudomonadati</taxon>
        <taxon>Spirochaetota</taxon>
        <taxon>Spirochaetia</taxon>
        <taxon>Spirochaetales</taxon>
        <taxon>Treponemataceae</taxon>
        <taxon>Treponema</taxon>
    </lineage>
</organism>
<keyword evidence="9" id="KW-1185">Reference proteome</keyword>
<comment type="similarity">
    <text evidence="6">Belongs to the UPF0758 family.</text>
</comment>
<dbReference type="CDD" id="cd08071">
    <property type="entry name" value="MPN_DUF2466"/>
    <property type="match status" value="1"/>
</dbReference>
<dbReference type="RefSeq" id="WP_021687209.1">
    <property type="nucleotide sequence ID" value="NZ_KI260564.1"/>
</dbReference>
<evidence type="ECO:0000256" key="3">
    <source>
        <dbReference type="ARBA" id="ARBA00022801"/>
    </source>
</evidence>
<evidence type="ECO:0000256" key="4">
    <source>
        <dbReference type="ARBA" id="ARBA00022833"/>
    </source>
</evidence>
<evidence type="ECO:0000313" key="8">
    <source>
        <dbReference type="EMBL" id="ERJ93322.1"/>
    </source>
</evidence>
<sequence length="233" mass="25549">MGEYTYSLSKIASENEKKPQARERMLSYGITSLSTLELMMILLGSGSAGAPVRKLAGTVLHTVKTADAENLLDKLLNIRGIGEGKACLIAAALELGKRLHSSKGIKIYGPADVLPLIRHYTLEKQEHFLCISLNGAQEVMNIRTVSVGILNRTLIHPREVFAEPLKERAAAVILSHNHPSGNSAPSDNDIDITKRLFKAANILGIHVLDHIIVTPADYFSFMENGLVFQRQIE</sequence>
<keyword evidence="3" id="KW-0378">Hydrolase</keyword>
<dbReference type="InterPro" id="IPR001405">
    <property type="entry name" value="UPF0758"/>
</dbReference>
<reference evidence="8 9" key="1">
    <citation type="submission" date="2013-08" db="EMBL/GenBank/DDBJ databases">
        <authorList>
            <person name="Weinstock G."/>
            <person name="Sodergren E."/>
            <person name="Wylie T."/>
            <person name="Fulton L."/>
            <person name="Fulton R."/>
            <person name="Fronick C."/>
            <person name="O'Laughlin M."/>
            <person name="Godfrey J."/>
            <person name="Miner T."/>
            <person name="Herter B."/>
            <person name="Appelbaum E."/>
            <person name="Cordes M."/>
            <person name="Lek S."/>
            <person name="Wollam A."/>
            <person name="Pepin K.H."/>
            <person name="Palsikar V.B."/>
            <person name="Mitreva M."/>
            <person name="Wilson R.K."/>
        </authorList>
    </citation>
    <scope>NUCLEOTIDE SEQUENCE [LARGE SCALE GENOMIC DNA]</scope>
    <source>
        <strain evidence="8 9">ATCC 700332</strain>
    </source>
</reference>
<dbReference type="InterPro" id="IPR025657">
    <property type="entry name" value="RadC_JAB"/>
</dbReference>
<accession>A0ABN0NZ35</accession>
<dbReference type="Pfam" id="PF04002">
    <property type="entry name" value="RadC"/>
    <property type="match status" value="1"/>
</dbReference>
<dbReference type="InterPro" id="IPR037518">
    <property type="entry name" value="MPN"/>
</dbReference>
<dbReference type="PROSITE" id="PS01302">
    <property type="entry name" value="UPF0758"/>
    <property type="match status" value="1"/>
</dbReference>
<name>A0ABN0NZ35_TRELE</name>
<keyword evidence="2" id="KW-0479">Metal-binding</keyword>
<evidence type="ECO:0000256" key="5">
    <source>
        <dbReference type="ARBA" id="ARBA00023049"/>
    </source>
</evidence>
<dbReference type="Gene3D" id="3.40.140.10">
    <property type="entry name" value="Cytidine Deaminase, domain 2"/>
    <property type="match status" value="1"/>
</dbReference>
<comment type="caution">
    <text evidence="8">The sequence shown here is derived from an EMBL/GenBank/DDBJ whole genome shotgun (WGS) entry which is preliminary data.</text>
</comment>
<keyword evidence="4" id="KW-0862">Zinc</keyword>
<evidence type="ECO:0000256" key="2">
    <source>
        <dbReference type="ARBA" id="ARBA00022723"/>
    </source>
</evidence>
<dbReference type="PANTHER" id="PTHR30471">
    <property type="entry name" value="DNA REPAIR PROTEIN RADC"/>
    <property type="match status" value="1"/>
</dbReference>
<feature type="domain" description="MPN" evidence="7">
    <location>
        <begin position="106"/>
        <end position="227"/>
    </location>
</feature>
<evidence type="ECO:0000256" key="1">
    <source>
        <dbReference type="ARBA" id="ARBA00022670"/>
    </source>
</evidence>
<dbReference type="EMBL" id="AWVH01000026">
    <property type="protein sequence ID" value="ERJ93322.1"/>
    <property type="molecule type" value="Genomic_DNA"/>
</dbReference>
<evidence type="ECO:0000256" key="6">
    <source>
        <dbReference type="RuleBase" id="RU003797"/>
    </source>
</evidence>